<evidence type="ECO:0000313" key="1">
    <source>
        <dbReference type="EMBL" id="OBQ43912.1"/>
    </source>
</evidence>
<dbReference type="PATRIC" id="fig|1710896.3.peg.6418"/>
<dbReference type="Proteomes" id="UP000092093">
    <property type="component" value="Unassembled WGS sequence"/>
</dbReference>
<reference evidence="1 2" key="1">
    <citation type="submission" date="2015-09" db="EMBL/GenBank/DDBJ databases">
        <title>Aphanizomenon flos-aquae WA102.</title>
        <authorList>
            <person name="Driscoll C."/>
        </authorList>
    </citation>
    <scope>NUCLEOTIDE SEQUENCE [LARGE SCALE GENOMIC DNA]</scope>
    <source>
        <strain evidence="1">WA102</strain>
    </source>
</reference>
<organism evidence="1 2">
    <name type="scientific">Aphanizomenon flos-aquae WA102</name>
    <dbReference type="NCBI Taxonomy" id="1710896"/>
    <lineage>
        <taxon>Bacteria</taxon>
        <taxon>Bacillati</taxon>
        <taxon>Cyanobacteriota</taxon>
        <taxon>Cyanophyceae</taxon>
        <taxon>Nostocales</taxon>
        <taxon>Aphanizomenonaceae</taxon>
        <taxon>Aphanizomenon</taxon>
    </lineage>
</organism>
<proteinExistence type="predicted"/>
<comment type="caution">
    <text evidence="1">The sequence shown here is derived from an EMBL/GenBank/DDBJ whole genome shotgun (WGS) entry which is preliminary data.</text>
</comment>
<dbReference type="AlphaFoldDB" id="A0A1B7X3I3"/>
<gene>
    <name evidence="1" type="ORF">AN484_09965</name>
</gene>
<evidence type="ECO:0000313" key="2">
    <source>
        <dbReference type="Proteomes" id="UP000092093"/>
    </source>
</evidence>
<name>A0A1B7X3I3_APHFL</name>
<protein>
    <submittedName>
        <fullName evidence="1">Uncharacterized protein</fullName>
    </submittedName>
</protein>
<sequence>MNTSTWDNTYIKNTQQPDTASIRSIGRQIPIIYSVTFKKAGIPQISPAAKAALVKYLSFSGVYAINDASLFIDSRKQEEFDWRKNKNAYQRIIHLSDLDDKWDGYNAPQFSKQQVDLSLTLYSNLRSYCIDRNIDFAKIEPFVAPCSDGMILFEWSGKRFPNKQLELYVPISAEHLFEFLKTEGDSEVEGEFNSDELYPILDWLFNFEY</sequence>
<dbReference type="EMBL" id="LJOW01000038">
    <property type="protein sequence ID" value="OBQ43912.1"/>
    <property type="molecule type" value="Genomic_DNA"/>
</dbReference>
<accession>A0A1B7X3I3</accession>